<dbReference type="GO" id="GO:0008270">
    <property type="term" value="F:zinc ion binding"/>
    <property type="evidence" value="ECO:0007669"/>
    <property type="project" value="UniProtKB-KW"/>
</dbReference>
<dbReference type="EMBL" id="QPFP01000032">
    <property type="protein sequence ID" value="TEB28424.1"/>
    <property type="molecule type" value="Genomic_DNA"/>
</dbReference>
<comment type="caution">
    <text evidence="6">The sequence shown here is derived from an EMBL/GenBank/DDBJ whole genome shotgun (WGS) entry which is preliminary data.</text>
</comment>
<evidence type="ECO:0000256" key="2">
    <source>
        <dbReference type="ARBA" id="ARBA00022771"/>
    </source>
</evidence>
<name>A0A4Y7T385_COPMI</name>
<keyword evidence="3" id="KW-0862">Zinc</keyword>
<dbReference type="STRING" id="71717.A0A4Y7T385"/>
<feature type="domain" description="MYND-type" evidence="5">
    <location>
        <begin position="441"/>
        <end position="493"/>
    </location>
</feature>
<organism evidence="6 7">
    <name type="scientific">Coprinellus micaceus</name>
    <name type="common">Glistening ink-cap mushroom</name>
    <name type="synonym">Coprinus micaceus</name>
    <dbReference type="NCBI Taxonomy" id="71717"/>
    <lineage>
        <taxon>Eukaryota</taxon>
        <taxon>Fungi</taxon>
        <taxon>Dikarya</taxon>
        <taxon>Basidiomycota</taxon>
        <taxon>Agaricomycotina</taxon>
        <taxon>Agaricomycetes</taxon>
        <taxon>Agaricomycetidae</taxon>
        <taxon>Agaricales</taxon>
        <taxon>Agaricineae</taxon>
        <taxon>Psathyrellaceae</taxon>
        <taxon>Coprinellus</taxon>
    </lineage>
</organism>
<keyword evidence="7" id="KW-1185">Reference proteome</keyword>
<dbReference type="SUPFAM" id="SSF144232">
    <property type="entry name" value="HIT/MYND zinc finger-like"/>
    <property type="match status" value="1"/>
</dbReference>
<dbReference type="Proteomes" id="UP000298030">
    <property type="component" value="Unassembled WGS sequence"/>
</dbReference>
<proteinExistence type="predicted"/>
<dbReference type="InterPro" id="IPR002893">
    <property type="entry name" value="Znf_MYND"/>
</dbReference>
<dbReference type="OrthoDB" id="2819185at2759"/>
<evidence type="ECO:0000313" key="6">
    <source>
        <dbReference type="EMBL" id="TEB28424.1"/>
    </source>
</evidence>
<evidence type="ECO:0000259" key="5">
    <source>
        <dbReference type="PROSITE" id="PS50865"/>
    </source>
</evidence>
<keyword evidence="2 4" id="KW-0863">Zinc-finger</keyword>
<gene>
    <name evidence="6" type="ORF">FA13DRAFT_1793905</name>
</gene>
<protein>
    <recommendedName>
        <fullName evidence="5">MYND-type domain-containing protein</fullName>
    </recommendedName>
</protein>
<sequence>MLPQHLPDAERRRQQKYDELIQRATLGQATLEGFQAVADFLSDERYFRPLAKILEAFDAAVPPSGASRSFEGLATVQEAAFAASSVSGCVPLFLSLLFAKRRAPRLKAYINQCIAMTLERWAAIVRWMAYLVTHAIHSMDHKKIVQDCADAAFAILAQTEDATIKQELWFTHGTAHLVYLLLCQESPAGKYLILQPFGSLGGVCSMSKLFGGAFEDALVLDVMRLEWKSQSLQVRRSYAAALTGRVRQMAHTVDSRHTCSMAKSVYWLVADTIRLTGDNSGQITLDLGSQGFLFEFASAITALADKAQRHRVADHDCWEAISRAMAELVSFVLHRLTNSQRFMARLVEGGIVRCASLCLLWDYTNVPYGRSLVVAVLQWMVPFLTKSNIHAMVEERGDFEYFLEGEDDPHLHPNVRKICQEVSGAALLGRQAAAAREGAKLSMCSNTKHLPSMGQAFVTDPADLKSCSRCHSVFYCSAACQAEDWRLFHSLECKHLRREYEARTPCKVWTHLSAWIDRLHFVEVLTNDHLPSLPSYLAAAPAEVLCSDENDLQKLTPDGARIFPPGAAISVFDLVTFDHPWPMDLHKVSLNAWRTTWNSINHVWDARIRRCVDDVLEEPDKYVLVEGVFPFHDKDSMFVFAKMKYEEDAPKSERYWVVNSVFRIG</sequence>
<evidence type="ECO:0000256" key="3">
    <source>
        <dbReference type="ARBA" id="ARBA00022833"/>
    </source>
</evidence>
<dbReference type="PROSITE" id="PS50865">
    <property type="entry name" value="ZF_MYND_2"/>
    <property type="match status" value="1"/>
</dbReference>
<accession>A0A4Y7T385</accession>
<keyword evidence="1" id="KW-0479">Metal-binding</keyword>
<evidence type="ECO:0000256" key="4">
    <source>
        <dbReference type="PROSITE-ProRule" id="PRU00134"/>
    </source>
</evidence>
<evidence type="ECO:0000256" key="1">
    <source>
        <dbReference type="ARBA" id="ARBA00022723"/>
    </source>
</evidence>
<evidence type="ECO:0000313" key="7">
    <source>
        <dbReference type="Proteomes" id="UP000298030"/>
    </source>
</evidence>
<dbReference type="AlphaFoldDB" id="A0A4Y7T385"/>
<reference evidence="6 7" key="1">
    <citation type="journal article" date="2019" name="Nat. Ecol. Evol.">
        <title>Megaphylogeny resolves global patterns of mushroom evolution.</title>
        <authorList>
            <person name="Varga T."/>
            <person name="Krizsan K."/>
            <person name="Foldi C."/>
            <person name="Dima B."/>
            <person name="Sanchez-Garcia M."/>
            <person name="Sanchez-Ramirez S."/>
            <person name="Szollosi G.J."/>
            <person name="Szarkandi J.G."/>
            <person name="Papp V."/>
            <person name="Albert L."/>
            <person name="Andreopoulos W."/>
            <person name="Angelini C."/>
            <person name="Antonin V."/>
            <person name="Barry K.W."/>
            <person name="Bougher N.L."/>
            <person name="Buchanan P."/>
            <person name="Buyck B."/>
            <person name="Bense V."/>
            <person name="Catcheside P."/>
            <person name="Chovatia M."/>
            <person name="Cooper J."/>
            <person name="Damon W."/>
            <person name="Desjardin D."/>
            <person name="Finy P."/>
            <person name="Geml J."/>
            <person name="Haridas S."/>
            <person name="Hughes K."/>
            <person name="Justo A."/>
            <person name="Karasinski D."/>
            <person name="Kautmanova I."/>
            <person name="Kiss B."/>
            <person name="Kocsube S."/>
            <person name="Kotiranta H."/>
            <person name="LaButti K.M."/>
            <person name="Lechner B.E."/>
            <person name="Liimatainen K."/>
            <person name="Lipzen A."/>
            <person name="Lukacs Z."/>
            <person name="Mihaltcheva S."/>
            <person name="Morgado L.N."/>
            <person name="Niskanen T."/>
            <person name="Noordeloos M.E."/>
            <person name="Ohm R.A."/>
            <person name="Ortiz-Santana B."/>
            <person name="Ovrebo C."/>
            <person name="Racz N."/>
            <person name="Riley R."/>
            <person name="Savchenko A."/>
            <person name="Shiryaev A."/>
            <person name="Soop K."/>
            <person name="Spirin V."/>
            <person name="Szebenyi C."/>
            <person name="Tomsovsky M."/>
            <person name="Tulloss R.E."/>
            <person name="Uehling J."/>
            <person name="Grigoriev I.V."/>
            <person name="Vagvolgyi C."/>
            <person name="Papp T."/>
            <person name="Martin F.M."/>
            <person name="Miettinen O."/>
            <person name="Hibbett D.S."/>
            <person name="Nagy L.G."/>
        </authorList>
    </citation>
    <scope>NUCLEOTIDE SEQUENCE [LARGE SCALE GENOMIC DNA]</scope>
    <source>
        <strain evidence="6 7">FP101781</strain>
    </source>
</reference>
<dbReference type="Pfam" id="PF01753">
    <property type="entry name" value="zf-MYND"/>
    <property type="match status" value="1"/>
</dbReference>
<dbReference type="Gene3D" id="6.10.140.2220">
    <property type="match status" value="1"/>
</dbReference>